<organism evidence="1 2">
    <name type="scientific">Thalassobaculum fulvum</name>
    <dbReference type="NCBI Taxonomy" id="1633335"/>
    <lineage>
        <taxon>Bacteria</taxon>
        <taxon>Pseudomonadati</taxon>
        <taxon>Pseudomonadota</taxon>
        <taxon>Alphaproteobacteria</taxon>
        <taxon>Rhodospirillales</taxon>
        <taxon>Thalassobaculaceae</taxon>
        <taxon>Thalassobaculum</taxon>
    </lineage>
</organism>
<evidence type="ECO:0000313" key="1">
    <source>
        <dbReference type="EMBL" id="GHD57954.1"/>
    </source>
</evidence>
<evidence type="ECO:0000313" key="2">
    <source>
        <dbReference type="Proteomes" id="UP000630353"/>
    </source>
</evidence>
<protein>
    <submittedName>
        <fullName evidence="1">Uncharacterized protein</fullName>
    </submittedName>
</protein>
<name>A0A919CR84_9PROT</name>
<dbReference type="Proteomes" id="UP000630353">
    <property type="component" value="Unassembled WGS sequence"/>
</dbReference>
<reference evidence="1" key="2">
    <citation type="submission" date="2020-09" db="EMBL/GenBank/DDBJ databases">
        <authorList>
            <person name="Sun Q."/>
            <person name="Kim S."/>
        </authorList>
    </citation>
    <scope>NUCLEOTIDE SEQUENCE</scope>
    <source>
        <strain evidence="1">KCTC 42651</strain>
    </source>
</reference>
<keyword evidence="2" id="KW-1185">Reference proteome</keyword>
<accession>A0A919CR84</accession>
<proteinExistence type="predicted"/>
<sequence length="206" mass="21647">MRNCLLLAGPATQPERLLVCLARHPEVTTVSDKHLSQRLYGAARASVRECRSAATDDRRVDLVSHGRAEGGAELMRLFGQVRAAAGASVVILHDPDGPMFPFLEPPPVSLLVLVRSAESAAAVIGACGIERVVSAAREALTAFRTRVGGFGVPADRLLTVEEDRLDADPATGMAEVCRMLGVASDPATVAAMLSPLPDGVRLMGGE</sequence>
<dbReference type="AlphaFoldDB" id="A0A919CR84"/>
<gene>
    <name evidence="1" type="ORF">GCM10017083_40090</name>
</gene>
<reference evidence="1" key="1">
    <citation type="journal article" date="2014" name="Int. J. Syst. Evol. Microbiol.">
        <title>Complete genome sequence of Corynebacterium casei LMG S-19264T (=DSM 44701T), isolated from a smear-ripened cheese.</title>
        <authorList>
            <consortium name="US DOE Joint Genome Institute (JGI-PGF)"/>
            <person name="Walter F."/>
            <person name="Albersmeier A."/>
            <person name="Kalinowski J."/>
            <person name="Ruckert C."/>
        </authorList>
    </citation>
    <scope>NUCLEOTIDE SEQUENCE</scope>
    <source>
        <strain evidence="1">KCTC 42651</strain>
    </source>
</reference>
<comment type="caution">
    <text evidence="1">The sequence shown here is derived from an EMBL/GenBank/DDBJ whole genome shotgun (WGS) entry which is preliminary data.</text>
</comment>
<dbReference type="EMBL" id="BMZS01000010">
    <property type="protein sequence ID" value="GHD57954.1"/>
    <property type="molecule type" value="Genomic_DNA"/>
</dbReference>